<organism evidence="1 2">
    <name type="scientific">Zobellella aerophila</name>
    <dbReference type="NCBI Taxonomy" id="870480"/>
    <lineage>
        <taxon>Bacteria</taxon>
        <taxon>Pseudomonadati</taxon>
        <taxon>Pseudomonadota</taxon>
        <taxon>Gammaproteobacteria</taxon>
        <taxon>Aeromonadales</taxon>
        <taxon>Aeromonadaceae</taxon>
        <taxon>Zobellella</taxon>
    </lineage>
</organism>
<keyword evidence="2" id="KW-1185">Reference proteome</keyword>
<reference evidence="2" key="1">
    <citation type="journal article" date="2019" name="Int. J. Syst. Evol. Microbiol.">
        <title>The Global Catalogue of Microorganisms (GCM) 10K type strain sequencing project: providing services to taxonomists for standard genome sequencing and annotation.</title>
        <authorList>
            <consortium name="The Broad Institute Genomics Platform"/>
            <consortium name="The Broad Institute Genome Sequencing Center for Infectious Disease"/>
            <person name="Wu L."/>
            <person name="Ma J."/>
        </authorList>
    </citation>
    <scope>NUCLEOTIDE SEQUENCE [LARGE SCALE GENOMIC DNA]</scope>
    <source>
        <strain evidence="2">JCM 17110</strain>
    </source>
</reference>
<evidence type="ECO:0000313" key="1">
    <source>
        <dbReference type="EMBL" id="GAA3544536.1"/>
    </source>
</evidence>
<dbReference type="RefSeq" id="WP_344958646.1">
    <property type="nucleotide sequence ID" value="NZ_BAABCX010000003.1"/>
</dbReference>
<sequence length="64" mass="6923">MAGLIIAYPQLRFRLTPCSSALAQAETQPRQTRHLPPGAVPSRLIEGALAQLLNPKAWLVSICS</sequence>
<accession>A0ABP6W6E5</accession>
<dbReference type="EMBL" id="BAABCX010000003">
    <property type="protein sequence ID" value="GAA3544536.1"/>
    <property type="molecule type" value="Genomic_DNA"/>
</dbReference>
<evidence type="ECO:0000313" key="2">
    <source>
        <dbReference type="Proteomes" id="UP001500795"/>
    </source>
</evidence>
<dbReference type="Proteomes" id="UP001500795">
    <property type="component" value="Unassembled WGS sequence"/>
</dbReference>
<proteinExistence type="predicted"/>
<protein>
    <submittedName>
        <fullName evidence="1">Uncharacterized protein</fullName>
    </submittedName>
</protein>
<name>A0ABP6W6E5_9GAMM</name>
<comment type="caution">
    <text evidence="1">The sequence shown here is derived from an EMBL/GenBank/DDBJ whole genome shotgun (WGS) entry which is preliminary data.</text>
</comment>
<gene>
    <name evidence="1" type="ORF">GCM10022394_25730</name>
</gene>